<dbReference type="InterPro" id="IPR003656">
    <property type="entry name" value="Znf_BED"/>
</dbReference>
<dbReference type="GO" id="GO:0046983">
    <property type="term" value="F:protein dimerization activity"/>
    <property type="evidence" value="ECO:0007669"/>
    <property type="project" value="InterPro"/>
</dbReference>
<feature type="region of interest" description="Disordered" evidence="7">
    <location>
        <begin position="152"/>
        <end position="171"/>
    </location>
</feature>
<dbReference type="GO" id="GO:0005634">
    <property type="term" value="C:nucleus"/>
    <property type="evidence" value="ECO:0007669"/>
    <property type="project" value="UniProtKB-SubCell"/>
</dbReference>
<keyword evidence="6" id="KW-0539">Nucleus</keyword>
<dbReference type="Pfam" id="PF04937">
    <property type="entry name" value="DUF659"/>
    <property type="match status" value="1"/>
</dbReference>
<dbReference type="InterPro" id="IPR012337">
    <property type="entry name" value="RNaseH-like_sf"/>
</dbReference>
<dbReference type="SUPFAM" id="SSF53098">
    <property type="entry name" value="Ribonuclease H-like"/>
    <property type="match status" value="1"/>
</dbReference>
<proteinExistence type="predicted"/>
<dbReference type="STRING" id="29730.A0A0D2SKG8"/>
<feature type="region of interest" description="Disordered" evidence="7">
    <location>
        <begin position="701"/>
        <end position="842"/>
    </location>
</feature>
<dbReference type="Pfam" id="PF05699">
    <property type="entry name" value="Dimer_Tnp_hAT"/>
    <property type="match status" value="1"/>
</dbReference>
<dbReference type="AlphaFoldDB" id="A0A0D2SKG8"/>
<protein>
    <recommendedName>
        <fullName evidence="13">BED-type domain-containing protein</fullName>
    </recommendedName>
</protein>
<keyword evidence="12" id="KW-1185">Reference proteome</keyword>
<dbReference type="PANTHER" id="PTHR32166">
    <property type="entry name" value="OSJNBA0013A04.12 PROTEIN"/>
    <property type="match status" value="1"/>
</dbReference>
<gene>
    <name evidence="11" type="ORF">B456_007G268400</name>
</gene>
<feature type="domain" description="HAT C-terminal dimerisation" evidence="10">
    <location>
        <begin position="590"/>
        <end position="665"/>
    </location>
</feature>
<dbReference type="Gramene" id="KJB44719">
    <property type="protein sequence ID" value="KJB44719"/>
    <property type="gene ID" value="B456_007G268400"/>
</dbReference>
<evidence type="ECO:0000256" key="5">
    <source>
        <dbReference type="ARBA" id="ARBA00023125"/>
    </source>
</evidence>
<keyword evidence="4" id="KW-0862">Zinc</keyword>
<keyword evidence="3" id="KW-0863">Zinc-finger</keyword>
<evidence type="ECO:0000256" key="1">
    <source>
        <dbReference type="ARBA" id="ARBA00004123"/>
    </source>
</evidence>
<dbReference type="GO" id="GO:0008270">
    <property type="term" value="F:zinc ion binding"/>
    <property type="evidence" value="ECO:0007669"/>
    <property type="project" value="UniProtKB-KW"/>
</dbReference>
<comment type="subcellular location">
    <subcellularLocation>
        <location evidence="1">Nucleus</location>
    </subcellularLocation>
</comment>
<evidence type="ECO:0000256" key="7">
    <source>
        <dbReference type="SAM" id="MobiDB-lite"/>
    </source>
</evidence>
<feature type="compositionally biased region" description="Low complexity" evidence="7">
    <location>
        <begin position="818"/>
        <end position="842"/>
    </location>
</feature>
<evidence type="ECO:0000259" key="10">
    <source>
        <dbReference type="Pfam" id="PF05699"/>
    </source>
</evidence>
<evidence type="ECO:0000256" key="2">
    <source>
        <dbReference type="ARBA" id="ARBA00022723"/>
    </source>
</evidence>
<dbReference type="Pfam" id="PF02892">
    <property type="entry name" value="zf-BED"/>
    <property type="match status" value="1"/>
</dbReference>
<evidence type="ECO:0008006" key="13">
    <source>
        <dbReference type="Google" id="ProtNLM"/>
    </source>
</evidence>
<evidence type="ECO:0000313" key="11">
    <source>
        <dbReference type="EMBL" id="KJB44719.1"/>
    </source>
</evidence>
<accession>A0A0D2SKG8</accession>
<name>A0A0D2SKG8_GOSRA</name>
<feature type="domain" description="DUF659" evidence="9">
    <location>
        <begin position="239"/>
        <end position="391"/>
    </location>
</feature>
<dbReference type="OMA" id="HYSHHAD"/>
<evidence type="ECO:0000259" key="9">
    <source>
        <dbReference type="Pfam" id="PF04937"/>
    </source>
</evidence>
<dbReference type="eggNOG" id="ENOG502RJJK">
    <property type="taxonomic scope" value="Eukaryota"/>
</dbReference>
<feature type="compositionally biased region" description="Low complexity" evidence="7">
    <location>
        <begin position="722"/>
        <end position="740"/>
    </location>
</feature>
<dbReference type="InterPro" id="IPR008906">
    <property type="entry name" value="HATC_C_dom"/>
</dbReference>
<reference evidence="11 12" key="1">
    <citation type="journal article" date="2012" name="Nature">
        <title>Repeated polyploidization of Gossypium genomes and the evolution of spinnable cotton fibres.</title>
        <authorList>
            <person name="Paterson A.H."/>
            <person name="Wendel J.F."/>
            <person name="Gundlach H."/>
            <person name="Guo H."/>
            <person name="Jenkins J."/>
            <person name="Jin D."/>
            <person name="Llewellyn D."/>
            <person name="Showmaker K.C."/>
            <person name="Shu S."/>
            <person name="Udall J."/>
            <person name="Yoo M.J."/>
            <person name="Byers R."/>
            <person name="Chen W."/>
            <person name="Doron-Faigenboim A."/>
            <person name="Duke M.V."/>
            <person name="Gong L."/>
            <person name="Grimwood J."/>
            <person name="Grover C."/>
            <person name="Grupp K."/>
            <person name="Hu G."/>
            <person name="Lee T.H."/>
            <person name="Li J."/>
            <person name="Lin L."/>
            <person name="Liu T."/>
            <person name="Marler B.S."/>
            <person name="Page J.T."/>
            <person name="Roberts A.W."/>
            <person name="Romanel E."/>
            <person name="Sanders W.S."/>
            <person name="Szadkowski E."/>
            <person name="Tan X."/>
            <person name="Tang H."/>
            <person name="Xu C."/>
            <person name="Wang J."/>
            <person name="Wang Z."/>
            <person name="Zhang D."/>
            <person name="Zhang L."/>
            <person name="Ashrafi H."/>
            <person name="Bedon F."/>
            <person name="Bowers J.E."/>
            <person name="Brubaker C.L."/>
            <person name="Chee P.W."/>
            <person name="Das S."/>
            <person name="Gingle A.R."/>
            <person name="Haigler C.H."/>
            <person name="Harker D."/>
            <person name="Hoffmann L.V."/>
            <person name="Hovav R."/>
            <person name="Jones D.C."/>
            <person name="Lemke C."/>
            <person name="Mansoor S."/>
            <person name="ur Rahman M."/>
            <person name="Rainville L.N."/>
            <person name="Rambani A."/>
            <person name="Reddy U.K."/>
            <person name="Rong J.K."/>
            <person name="Saranga Y."/>
            <person name="Scheffler B.E."/>
            <person name="Scheffler J.A."/>
            <person name="Stelly D.M."/>
            <person name="Triplett B.A."/>
            <person name="Van Deynze A."/>
            <person name="Vaslin M.F."/>
            <person name="Waghmare V.N."/>
            <person name="Walford S.A."/>
            <person name="Wright R.J."/>
            <person name="Zaki E.A."/>
            <person name="Zhang T."/>
            <person name="Dennis E.S."/>
            <person name="Mayer K.F."/>
            <person name="Peterson D.G."/>
            <person name="Rokhsar D.S."/>
            <person name="Wang X."/>
            <person name="Schmutz J."/>
        </authorList>
    </citation>
    <scope>NUCLEOTIDE SEQUENCE [LARGE SCALE GENOMIC DNA]</scope>
</reference>
<evidence type="ECO:0000256" key="6">
    <source>
        <dbReference type="ARBA" id="ARBA00023242"/>
    </source>
</evidence>
<evidence type="ECO:0000313" key="12">
    <source>
        <dbReference type="Proteomes" id="UP000032304"/>
    </source>
</evidence>
<keyword evidence="2" id="KW-0479">Metal-binding</keyword>
<evidence type="ECO:0000259" key="8">
    <source>
        <dbReference type="Pfam" id="PF02892"/>
    </source>
</evidence>
<dbReference type="PANTHER" id="PTHR32166:SF122">
    <property type="entry name" value="OS09G0499600 PROTEIN"/>
    <property type="match status" value="1"/>
</dbReference>
<dbReference type="Proteomes" id="UP000032304">
    <property type="component" value="Chromosome 7"/>
</dbReference>
<dbReference type="EMBL" id="CM001746">
    <property type="protein sequence ID" value="KJB44719.1"/>
    <property type="molecule type" value="Genomic_DNA"/>
</dbReference>
<organism evidence="11 12">
    <name type="scientific">Gossypium raimondii</name>
    <name type="common">Peruvian cotton</name>
    <name type="synonym">Gossypium klotzschianum subsp. raimondii</name>
    <dbReference type="NCBI Taxonomy" id="29730"/>
    <lineage>
        <taxon>Eukaryota</taxon>
        <taxon>Viridiplantae</taxon>
        <taxon>Streptophyta</taxon>
        <taxon>Embryophyta</taxon>
        <taxon>Tracheophyta</taxon>
        <taxon>Spermatophyta</taxon>
        <taxon>Magnoliopsida</taxon>
        <taxon>eudicotyledons</taxon>
        <taxon>Gunneridae</taxon>
        <taxon>Pentapetalae</taxon>
        <taxon>rosids</taxon>
        <taxon>malvids</taxon>
        <taxon>Malvales</taxon>
        <taxon>Malvaceae</taxon>
        <taxon>Malvoideae</taxon>
        <taxon>Gossypium</taxon>
    </lineage>
</organism>
<feature type="non-terminal residue" evidence="11">
    <location>
        <position position="842"/>
    </location>
</feature>
<feature type="compositionally biased region" description="Basic and acidic residues" evidence="7">
    <location>
        <begin position="797"/>
        <end position="807"/>
    </location>
</feature>
<dbReference type="InterPro" id="IPR007021">
    <property type="entry name" value="DUF659"/>
</dbReference>
<evidence type="ECO:0000256" key="3">
    <source>
        <dbReference type="ARBA" id="ARBA00022771"/>
    </source>
</evidence>
<keyword evidence="5" id="KW-0238">DNA-binding</keyword>
<feature type="compositionally biased region" description="Basic and acidic residues" evidence="7">
    <location>
        <begin position="152"/>
        <end position="168"/>
    </location>
</feature>
<sequence>MPPREEFPTKGLEGAPSNDIGWHFGTPVPNARGNIVCKLCGKVVKGGITRFKEHIAHKTGNVAPCPNVTGVIRESMMNVLKESNTKKIDKKRRKDEFLSQLIEEEDEHEGFIDEVSAIRQATRESIQTQHEWHRREEFRRSTGGWDNIYEERRSSHGSAREHNRERTSKSIPGESEFTLRGVISELVTDSFLKSFRRKIGETVSKFIIYEKLPFQLASSPWLYNLIQVSVEVGQGVKLPTPYEVSNMYLESEYQRVHDWVNGLKTHWKELGATLMCDGWTNSLNQMHIINFHVYCSKGTIFWKLVDVSSVRSRDVEFYYCLLDSVVEEIGENYIVQIVTDNEAAMKAAGKKLMLKRQHLYWTSCAAHCLDLCLEDIGKKPSVAKVLDEAKKMTCFIYNHIWTVDLMKKYTQRKQILRPALTRFATHFIQLEEITRQKQGLREMFNSKNLKNQNGDSKNFWKKANDLIKVYEPLVRVLRLVDSDEKPTMRFIYEAVDRAKRAIQQNCRYFTEYEKIIDNRWNFMHSDLHSAGYFLNSQFQFGVEHSENVLIETLEGTRSVIERLEPSMDTQVRMVNQLLLFRDKHETFSTPQAQRAWKQMNPAEWWIIYGTCVPELQKLAIKVLSQTTSASNCERNWSTFSYIHTKARNRLKYKKLEKLVFTYYNMRLKRRHKKRMSTDDINASFNPISLDHIFEDKENPLLDGENAGVLPVDTSDDEMDVDQSQQQILSHSSSSSTPSQSGDGPDGCGLSPIDEDDGYSGNRGEIRSFSQYGGEYGVGTTSGHFRDRSEFDGNMFPEPRRDRSEPRAPSKGKGKKHTSIGSSSGRRSSSSNLGYSDSSTSTK</sequence>
<feature type="domain" description="BED-type" evidence="8">
    <location>
        <begin position="22"/>
        <end position="58"/>
    </location>
</feature>
<evidence type="ECO:0000256" key="4">
    <source>
        <dbReference type="ARBA" id="ARBA00022833"/>
    </source>
</evidence>
<dbReference type="GO" id="GO:0003677">
    <property type="term" value="F:DNA binding"/>
    <property type="evidence" value="ECO:0007669"/>
    <property type="project" value="UniProtKB-KW"/>
</dbReference>